<proteinExistence type="predicted"/>
<sequence length="214" mass="24137">ETIQAQAIKCRFCDEFLNSGRARALEASSELNTQPSEAEETNDNVLFEGRPSLWAMAGAVVKGLFFLVVAGLLIKLPLEHLLGLELTDNQALVFGQYRVIAGLGLAIVVVLFLVIKMVRLKMIYYEVTAERIEWSRGIFDRRVDNLDMFRVIDLKLRRSLFDCIVGVGTVGLITTDKTDPEFVFEKIRDSRRLYDIIKKASLEADKQSGVIHVE</sequence>
<keyword evidence="1" id="KW-0472">Membrane</keyword>
<dbReference type="Pfam" id="PF03703">
    <property type="entry name" value="bPH_2"/>
    <property type="match status" value="1"/>
</dbReference>
<protein>
    <recommendedName>
        <fullName evidence="2">YdbS-like PH domain-containing protein</fullName>
    </recommendedName>
</protein>
<dbReference type="AlphaFoldDB" id="X1JI79"/>
<keyword evidence="1" id="KW-1133">Transmembrane helix</keyword>
<name>X1JI79_9ZZZZ</name>
<dbReference type="InterPro" id="IPR005182">
    <property type="entry name" value="YdbS-like_PH"/>
</dbReference>
<feature type="transmembrane region" description="Helical" evidence="1">
    <location>
        <begin position="94"/>
        <end position="115"/>
    </location>
</feature>
<accession>X1JI79</accession>
<comment type="caution">
    <text evidence="3">The sequence shown here is derived from an EMBL/GenBank/DDBJ whole genome shotgun (WGS) entry which is preliminary data.</text>
</comment>
<evidence type="ECO:0000256" key="1">
    <source>
        <dbReference type="SAM" id="Phobius"/>
    </source>
</evidence>
<feature type="non-terminal residue" evidence="3">
    <location>
        <position position="1"/>
    </location>
</feature>
<reference evidence="3" key="1">
    <citation type="journal article" date="2014" name="Front. Microbiol.">
        <title>High frequency of phylogenetically diverse reductive dehalogenase-homologous genes in deep subseafloor sedimentary metagenomes.</title>
        <authorList>
            <person name="Kawai M."/>
            <person name="Futagami T."/>
            <person name="Toyoda A."/>
            <person name="Takaki Y."/>
            <person name="Nishi S."/>
            <person name="Hori S."/>
            <person name="Arai W."/>
            <person name="Tsubouchi T."/>
            <person name="Morono Y."/>
            <person name="Uchiyama I."/>
            <person name="Ito T."/>
            <person name="Fujiyama A."/>
            <person name="Inagaki F."/>
            <person name="Takami H."/>
        </authorList>
    </citation>
    <scope>NUCLEOTIDE SEQUENCE</scope>
    <source>
        <strain evidence="3">Expedition CK06-06</strain>
    </source>
</reference>
<gene>
    <name evidence="3" type="ORF">S03H2_54781</name>
</gene>
<organism evidence="3">
    <name type="scientific">marine sediment metagenome</name>
    <dbReference type="NCBI Taxonomy" id="412755"/>
    <lineage>
        <taxon>unclassified sequences</taxon>
        <taxon>metagenomes</taxon>
        <taxon>ecological metagenomes</taxon>
    </lineage>
</organism>
<feature type="domain" description="YdbS-like PH" evidence="2">
    <location>
        <begin position="125"/>
        <end position="197"/>
    </location>
</feature>
<evidence type="ECO:0000313" key="3">
    <source>
        <dbReference type="EMBL" id="GAH69443.1"/>
    </source>
</evidence>
<feature type="transmembrane region" description="Helical" evidence="1">
    <location>
        <begin position="53"/>
        <end position="74"/>
    </location>
</feature>
<evidence type="ECO:0000259" key="2">
    <source>
        <dbReference type="Pfam" id="PF03703"/>
    </source>
</evidence>
<keyword evidence="1" id="KW-0812">Transmembrane</keyword>
<dbReference type="EMBL" id="BARU01034947">
    <property type="protein sequence ID" value="GAH69443.1"/>
    <property type="molecule type" value="Genomic_DNA"/>
</dbReference>